<name>A0A975PGX6_9BACT</name>
<dbReference type="Proteomes" id="UP000676169">
    <property type="component" value="Chromosome"/>
</dbReference>
<keyword evidence="3" id="KW-1185">Reference proteome</keyword>
<dbReference type="AlphaFoldDB" id="A0A975PGX6"/>
<evidence type="ECO:0008006" key="4">
    <source>
        <dbReference type="Google" id="ProtNLM"/>
    </source>
</evidence>
<proteinExistence type="predicted"/>
<evidence type="ECO:0000256" key="1">
    <source>
        <dbReference type="SAM" id="Coils"/>
    </source>
</evidence>
<protein>
    <recommendedName>
        <fullName evidence="4">Transposase</fullName>
    </recommendedName>
</protein>
<dbReference type="EMBL" id="CP073100">
    <property type="protein sequence ID" value="QUE52752.1"/>
    <property type="molecule type" value="Genomic_DNA"/>
</dbReference>
<sequence>MAAKRTRKIFSAKEKSKIVAFVLSHNKKHGKGGQAAAAAKFGLSDAAVSYWMAGYKIAKGGEGWMEVVGAGRDKRARRLAELAVVEAEVSDLRRKLAAAEAKLHRLKKAAI</sequence>
<feature type="coiled-coil region" evidence="1">
    <location>
        <begin position="82"/>
        <end position="109"/>
    </location>
</feature>
<organism evidence="2 3">
    <name type="scientific">Luteolibacter ambystomatis</name>
    <dbReference type="NCBI Taxonomy" id="2824561"/>
    <lineage>
        <taxon>Bacteria</taxon>
        <taxon>Pseudomonadati</taxon>
        <taxon>Verrucomicrobiota</taxon>
        <taxon>Verrucomicrobiia</taxon>
        <taxon>Verrucomicrobiales</taxon>
        <taxon>Verrucomicrobiaceae</taxon>
        <taxon>Luteolibacter</taxon>
    </lineage>
</organism>
<dbReference type="InterPro" id="IPR009057">
    <property type="entry name" value="Homeodomain-like_sf"/>
</dbReference>
<keyword evidence="1" id="KW-0175">Coiled coil</keyword>
<dbReference type="SUPFAM" id="SSF46689">
    <property type="entry name" value="Homeodomain-like"/>
    <property type="match status" value="1"/>
</dbReference>
<evidence type="ECO:0000313" key="2">
    <source>
        <dbReference type="EMBL" id="QUE52752.1"/>
    </source>
</evidence>
<accession>A0A975PGX6</accession>
<gene>
    <name evidence="2" type="ORF">KBB96_07620</name>
</gene>
<evidence type="ECO:0000313" key="3">
    <source>
        <dbReference type="Proteomes" id="UP000676169"/>
    </source>
</evidence>
<dbReference type="KEGG" id="lamb:KBB96_07620"/>
<dbReference type="RefSeq" id="WP_211634035.1">
    <property type="nucleotide sequence ID" value="NZ_CP073100.1"/>
</dbReference>
<reference evidence="2" key="1">
    <citation type="submission" date="2021-04" db="EMBL/GenBank/DDBJ databases">
        <title>Luteolibacter sp. 32A isolated from the skin of an Anderson's salamander (Ambystoma andersonii).</title>
        <authorList>
            <person name="Spergser J."/>
            <person name="Busse H.-J."/>
        </authorList>
    </citation>
    <scope>NUCLEOTIDE SEQUENCE</scope>
    <source>
        <strain evidence="2">32A</strain>
    </source>
</reference>